<dbReference type="GO" id="GO:0016791">
    <property type="term" value="F:phosphatase activity"/>
    <property type="evidence" value="ECO:0007669"/>
    <property type="project" value="TreeGrafter"/>
</dbReference>
<evidence type="ECO:0000313" key="2">
    <source>
        <dbReference type="Proteomes" id="UP000198815"/>
    </source>
</evidence>
<accession>A0A1H9PZ92</accession>
<organism evidence="1 2">
    <name type="scientific">Propionibacterium cyclohexanicum</name>
    <dbReference type="NCBI Taxonomy" id="64702"/>
    <lineage>
        <taxon>Bacteria</taxon>
        <taxon>Bacillati</taxon>
        <taxon>Actinomycetota</taxon>
        <taxon>Actinomycetes</taxon>
        <taxon>Propionibacteriales</taxon>
        <taxon>Propionibacteriaceae</taxon>
        <taxon>Propionibacterium</taxon>
    </lineage>
</organism>
<dbReference type="EMBL" id="FOGZ01000002">
    <property type="protein sequence ID" value="SER53551.1"/>
    <property type="molecule type" value="Genomic_DNA"/>
</dbReference>
<keyword evidence="2" id="KW-1185">Reference proteome</keyword>
<gene>
    <name evidence="1" type="ORF">SAMN05443377_10238</name>
</gene>
<dbReference type="Proteomes" id="UP000198815">
    <property type="component" value="Unassembled WGS sequence"/>
</dbReference>
<dbReference type="Gene3D" id="3.40.50.1000">
    <property type="entry name" value="HAD superfamily/HAD-like"/>
    <property type="match status" value="1"/>
</dbReference>
<dbReference type="GO" id="GO:0005829">
    <property type="term" value="C:cytosol"/>
    <property type="evidence" value="ECO:0007669"/>
    <property type="project" value="TreeGrafter"/>
</dbReference>
<sequence length="275" mass="28497">MSSLRAVFLDFDGTLAEGGVVPPAHVEAVRRARGRARVLLCTGRSKAMLGQIWPIGFDGLVASAGGYVEVDGQVLLDRRFPSPLAARTVEVLDAHQVAYLLEAPDKVLGPPGVIGRIAQRLERGGIDPGALLPGLGVQESGELRSASFAKVSCYDSPVPLERLVTEIGAGVATIESSLPGGAHDGGEIYLPDIHKSLGADLAARAMGVPPCEIMAVGDGMNDLELLEFAGLGVAIEGSDPRLRAVAQRLAPPPGRNGLATLFAELGLTDTAAPEC</sequence>
<evidence type="ECO:0000313" key="1">
    <source>
        <dbReference type="EMBL" id="SER53551.1"/>
    </source>
</evidence>
<name>A0A1H9PZ92_9ACTN</name>
<evidence type="ECO:0008006" key="3">
    <source>
        <dbReference type="Google" id="ProtNLM"/>
    </source>
</evidence>
<dbReference type="PANTHER" id="PTHR10000:SF25">
    <property type="entry name" value="PHOSPHATASE YKRA-RELATED"/>
    <property type="match status" value="1"/>
</dbReference>
<dbReference type="STRING" id="64702.SAMN05443377_10238"/>
<dbReference type="SUPFAM" id="SSF56784">
    <property type="entry name" value="HAD-like"/>
    <property type="match status" value="1"/>
</dbReference>
<dbReference type="AlphaFoldDB" id="A0A1H9PZ92"/>
<dbReference type="GO" id="GO:0000287">
    <property type="term" value="F:magnesium ion binding"/>
    <property type="evidence" value="ECO:0007669"/>
    <property type="project" value="TreeGrafter"/>
</dbReference>
<dbReference type="Gene3D" id="3.30.1240.10">
    <property type="match status" value="1"/>
</dbReference>
<dbReference type="InterPro" id="IPR036412">
    <property type="entry name" value="HAD-like_sf"/>
</dbReference>
<dbReference type="Pfam" id="PF08282">
    <property type="entry name" value="Hydrolase_3"/>
    <property type="match status" value="1"/>
</dbReference>
<reference evidence="1 2" key="1">
    <citation type="submission" date="2016-10" db="EMBL/GenBank/DDBJ databases">
        <authorList>
            <person name="de Groot N.N."/>
        </authorList>
    </citation>
    <scope>NUCLEOTIDE SEQUENCE [LARGE SCALE GENOMIC DNA]</scope>
    <source>
        <strain evidence="1 2">DSM 16859</strain>
    </source>
</reference>
<dbReference type="PANTHER" id="PTHR10000">
    <property type="entry name" value="PHOSPHOSERINE PHOSPHATASE"/>
    <property type="match status" value="1"/>
</dbReference>
<protein>
    <recommendedName>
        <fullName evidence="3">Hydroxymethylpyrimidine pyrophosphatase</fullName>
    </recommendedName>
</protein>
<proteinExistence type="predicted"/>
<dbReference type="RefSeq" id="WP_218139179.1">
    <property type="nucleotide sequence ID" value="NZ_FOGZ01000002.1"/>
</dbReference>
<dbReference type="InterPro" id="IPR023214">
    <property type="entry name" value="HAD_sf"/>
</dbReference>